<keyword evidence="3" id="KW-1185">Reference proteome</keyword>
<accession>A0A091BBY4</accession>
<keyword evidence="1" id="KW-0812">Transmembrane</keyword>
<sequence length="267" mass="27951">MLVTTPPDADLADLALARELLTSPGMAVQLANLVGAPIEYLLTRQLPAAASRLVESASRKAVETAFAAAVRTLRDRRPGVIAREGLHRAAVLGTGAVGGFFGLAGLAVELPLTTTAMLRSIADIARSEGEDPREVDTRLACLEVLALGGRSRSDDGAESGYFATRAALAQQISAATRHLAGAAANGSAPVLVRLIEGIASRFSIPVSQKALAQAAPIVGAASGAALNLIFISHFQRMARGHFIVRRLERTHGALVIREQWQRLGEAA</sequence>
<dbReference type="EMBL" id="AWXU01000022">
    <property type="protein sequence ID" value="KFN50178.1"/>
    <property type="molecule type" value="Genomic_DNA"/>
</dbReference>
<dbReference type="PANTHER" id="PTHR41260">
    <property type="entry name" value="PROTEIN ECSC"/>
    <property type="match status" value="1"/>
</dbReference>
<feature type="transmembrane region" description="Helical" evidence="1">
    <location>
        <begin position="210"/>
        <end position="231"/>
    </location>
</feature>
<dbReference type="STRING" id="1121013.GCA_000426365_01801"/>
<dbReference type="Pfam" id="PF12787">
    <property type="entry name" value="EcsC"/>
    <property type="match status" value="1"/>
</dbReference>
<reference evidence="2 3" key="1">
    <citation type="submission" date="2013-09" db="EMBL/GenBank/DDBJ databases">
        <title>Genome sequencing of Arenimonas composti.</title>
        <authorList>
            <person name="Chen F."/>
            <person name="Wang G."/>
        </authorList>
    </citation>
    <scope>NUCLEOTIDE SEQUENCE [LARGE SCALE GENOMIC DNA]</scope>
    <source>
        <strain evidence="2 3">TR7-09</strain>
    </source>
</reference>
<evidence type="ECO:0000256" key="1">
    <source>
        <dbReference type="SAM" id="Phobius"/>
    </source>
</evidence>
<gene>
    <name evidence="2" type="ORF">P873_08035</name>
</gene>
<dbReference type="Proteomes" id="UP000029391">
    <property type="component" value="Unassembled WGS sequence"/>
</dbReference>
<keyword evidence="1" id="KW-0472">Membrane</keyword>
<dbReference type="AlphaFoldDB" id="A0A091BBY4"/>
<name>A0A091BBY4_9GAMM</name>
<comment type="caution">
    <text evidence="2">The sequence shown here is derived from an EMBL/GenBank/DDBJ whole genome shotgun (WGS) entry which is preliminary data.</text>
</comment>
<dbReference type="eggNOG" id="ENOG502Z7KX">
    <property type="taxonomic scope" value="Bacteria"/>
</dbReference>
<proteinExistence type="predicted"/>
<dbReference type="PANTHER" id="PTHR41260:SF1">
    <property type="entry name" value="PROTEIN ECSC"/>
    <property type="match status" value="1"/>
</dbReference>
<keyword evidence="1" id="KW-1133">Transmembrane helix</keyword>
<dbReference type="InterPro" id="IPR024787">
    <property type="entry name" value="EcsC"/>
</dbReference>
<protein>
    <recommendedName>
        <fullName evidence="4">Peptidase</fullName>
    </recommendedName>
</protein>
<evidence type="ECO:0000313" key="2">
    <source>
        <dbReference type="EMBL" id="KFN50178.1"/>
    </source>
</evidence>
<evidence type="ECO:0008006" key="4">
    <source>
        <dbReference type="Google" id="ProtNLM"/>
    </source>
</evidence>
<evidence type="ECO:0000313" key="3">
    <source>
        <dbReference type="Proteomes" id="UP000029391"/>
    </source>
</evidence>
<organism evidence="2 3">
    <name type="scientific">Arenimonas composti TR7-09 = DSM 18010</name>
    <dbReference type="NCBI Taxonomy" id="1121013"/>
    <lineage>
        <taxon>Bacteria</taxon>
        <taxon>Pseudomonadati</taxon>
        <taxon>Pseudomonadota</taxon>
        <taxon>Gammaproteobacteria</taxon>
        <taxon>Lysobacterales</taxon>
        <taxon>Lysobacteraceae</taxon>
        <taxon>Arenimonas</taxon>
    </lineage>
</organism>